<proteinExistence type="inferred from homology"/>
<gene>
    <name evidence="10" type="ORF">ENP13_09880</name>
</gene>
<dbReference type="Pfam" id="PF00202">
    <property type="entry name" value="Aminotran_3"/>
    <property type="match status" value="1"/>
</dbReference>
<dbReference type="CDD" id="cd00610">
    <property type="entry name" value="OAT_like"/>
    <property type="match status" value="1"/>
</dbReference>
<comment type="subunit">
    <text evidence="3">Homotetramer.</text>
</comment>
<keyword evidence="7 9" id="KW-0663">Pyridoxal phosphate</keyword>
<evidence type="ECO:0000256" key="5">
    <source>
        <dbReference type="ARBA" id="ARBA00022576"/>
    </source>
</evidence>
<dbReference type="EMBL" id="DSID01000752">
    <property type="protein sequence ID" value="HEX71531.1"/>
    <property type="molecule type" value="Genomic_DNA"/>
</dbReference>
<evidence type="ECO:0000256" key="3">
    <source>
        <dbReference type="ARBA" id="ARBA00011881"/>
    </source>
</evidence>
<dbReference type="EC" id="2.6.1.44" evidence="4"/>
<evidence type="ECO:0000256" key="8">
    <source>
        <dbReference type="ARBA" id="ARBA00022946"/>
    </source>
</evidence>
<comment type="cofactor">
    <cofactor evidence="1">
        <name>pyridoxal 5'-phosphate</name>
        <dbReference type="ChEBI" id="CHEBI:597326"/>
    </cofactor>
</comment>
<evidence type="ECO:0000313" key="10">
    <source>
        <dbReference type="EMBL" id="HEX71531.1"/>
    </source>
</evidence>
<dbReference type="InterPro" id="IPR015421">
    <property type="entry name" value="PyrdxlP-dep_Trfase_major"/>
</dbReference>
<protein>
    <recommendedName>
        <fullName evidence="4">alanine--glyoxylate transaminase</fullName>
        <ecNumber evidence="4">2.6.1.44</ecNumber>
    </recommendedName>
</protein>
<sequence>MDTIRKYQEYVCTSFVAAIEPVVVERARGATVVDAGGREYIDCFAGIAVTNAGHCHPKVAAAAKAQIDKLIHAASYVYHVPPVADLAERLAQVTPGRLKKTFFGNSGAEGIETALRMAKAYTGRSEFIALTHSFHGRTVGTLSVTGNMQRKKRGGPYLPGIAFAPAPYVYRNPFGSDDPEVVAERCAEMVEWAIKYQTSGNVAAFIAEPVLGEGGIIVPPASYFRRVKEVLDRYGILFIVDEVQSGFGRTGKLFAIEHYGVEPDIMVMAKGIADGFPLSACTARAEIADAFQPGEHLSTFGGNPVSCAAALANLEVMLEDDLPGQAAAKGAQVLAQLREMAHEHELIGEVRGLGLMIGVELVTDRKTKQPAAKQAASIRAYAREHGVLIGVGGQEGNVLRLQPPLTITEGELERALDVIGKGLEMARSVSS</sequence>
<dbReference type="InterPro" id="IPR015422">
    <property type="entry name" value="PyrdxlP-dep_Trfase_small"/>
</dbReference>
<dbReference type="PIRSF" id="PIRSF000521">
    <property type="entry name" value="Transaminase_4ab_Lys_Orn"/>
    <property type="match status" value="1"/>
</dbReference>
<accession>A0A7C2WC76</accession>
<evidence type="ECO:0000256" key="2">
    <source>
        <dbReference type="ARBA" id="ARBA00008954"/>
    </source>
</evidence>
<evidence type="ECO:0000256" key="6">
    <source>
        <dbReference type="ARBA" id="ARBA00022679"/>
    </source>
</evidence>
<keyword evidence="6 10" id="KW-0808">Transferase</keyword>
<dbReference type="PANTHER" id="PTHR45688:SF3">
    <property type="entry name" value="ALANINE--GLYOXYLATE AMINOTRANSFERASE 2, MITOCHONDRIAL"/>
    <property type="match status" value="1"/>
</dbReference>
<dbReference type="InterPro" id="IPR005814">
    <property type="entry name" value="Aminotrans_3"/>
</dbReference>
<reference evidence="10" key="1">
    <citation type="journal article" date="2020" name="mSystems">
        <title>Genome- and Community-Level Interaction Insights into Carbon Utilization and Element Cycling Functions of Hydrothermarchaeota in Hydrothermal Sediment.</title>
        <authorList>
            <person name="Zhou Z."/>
            <person name="Liu Y."/>
            <person name="Xu W."/>
            <person name="Pan J."/>
            <person name="Luo Z.H."/>
            <person name="Li M."/>
        </authorList>
    </citation>
    <scope>NUCLEOTIDE SEQUENCE [LARGE SCALE GENOMIC DNA]</scope>
    <source>
        <strain evidence="10">SpSt-192</strain>
    </source>
</reference>
<comment type="caution">
    <text evidence="10">The sequence shown here is derived from an EMBL/GenBank/DDBJ whole genome shotgun (WGS) entry which is preliminary data.</text>
</comment>
<dbReference type="Gene3D" id="3.40.640.10">
    <property type="entry name" value="Type I PLP-dependent aspartate aminotransferase-like (Major domain)"/>
    <property type="match status" value="1"/>
</dbReference>
<dbReference type="GO" id="GO:0030170">
    <property type="term" value="F:pyridoxal phosphate binding"/>
    <property type="evidence" value="ECO:0007669"/>
    <property type="project" value="InterPro"/>
</dbReference>
<dbReference type="PANTHER" id="PTHR45688">
    <property type="match status" value="1"/>
</dbReference>
<dbReference type="InterPro" id="IPR049704">
    <property type="entry name" value="Aminotrans_3_PPA_site"/>
</dbReference>
<comment type="similarity">
    <text evidence="2 9">Belongs to the class-III pyridoxal-phosphate-dependent aminotransferase family.</text>
</comment>
<evidence type="ECO:0000256" key="4">
    <source>
        <dbReference type="ARBA" id="ARBA00013049"/>
    </source>
</evidence>
<dbReference type="GO" id="GO:0008453">
    <property type="term" value="F:alanine-glyoxylate transaminase activity"/>
    <property type="evidence" value="ECO:0007669"/>
    <property type="project" value="UniProtKB-EC"/>
</dbReference>
<evidence type="ECO:0000256" key="9">
    <source>
        <dbReference type="RuleBase" id="RU003560"/>
    </source>
</evidence>
<dbReference type="SUPFAM" id="SSF53383">
    <property type="entry name" value="PLP-dependent transferases"/>
    <property type="match status" value="1"/>
</dbReference>
<dbReference type="AlphaFoldDB" id="A0A7C2WC76"/>
<dbReference type="Gene3D" id="3.90.1150.10">
    <property type="entry name" value="Aspartate Aminotransferase, domain 1"/>
    <property type="match status" value="1"/>
</dbReference>
<name>A0A7C2WC76_9BACT</name>
<keyword evidence="5 10" id="KW-0032">Aminotransferase</keyword>
<evidence type="ECO:0000256" key="7">
    <source>
        <dbReference type="ARBA" id="ARBA00022898"/>
    </source>
</evidence>
<dbReference type="InterPro" id="IPR015424">
    <property type="entry name" value="PyrdxlP-dep_Trfase"/>
</dbReference>
<evidence type="ECO:0000256" key="1">
    <source>
        <dbReference type="ARBA" id="ARBA00001933"/>
    </source>
</evidence>
<dbReference type="FunFam" id="3.40.640.10:FF:000013">
    <property type="entry name" value="4-aminobutyrate aminotransferase"/>
    <property type="match status" value="1"/>
</dbReference>
<keyword evidence="8" id="KW-0809">Transit peptide</keyword>
<dbReference type="PROSITE" id="PS00600">
    <property type="entry name" value="AA_TRANSFER_CLASS_3"/>
    <property type="match status" value="1"/>
</dbReference>
<organism evidence="10">
    <name type="scientific">Thermorudis sp</name>
    <dbReference type="NCBI Taxonomy" id="1969470"/>
    <lineage>
        <taxon>Bacteria</taxon>
        <taxon>Pseudomonadati</taxon>
        <taxon>Thermomicrobiota</taxon>
        <taxon>Thermomicrobia</taxon>
        <taxon>Thermomicrobia incertae sedis</taxon>
        <taxon>Thermorudis</taxon>
    </lineage>
</organism>